<sequence>MNICCRLQISMGYPILVLAIVLLILILQDSVVDGKPYDLWANFKSLIPTTETDCDRNAEIETLCQRCAKQTKSNLVYPMCCENREEAREWCQKYMNFGLQ</sequence>
<proteinExistence type="predicted"/>
<gene>
    <name evidence="2" type="ORF">PYX00_006115</name>
</gene>
<protein>
    <submittedName>
        <fullName evidence="2">Uncharacterized protein</fullName>
    </submittedName>
</protein>
<comment type="caution">
    <text evidence="2">The sequence shown here is derived from an EMBL/GenBank/DDBJ whole genome shotgun (WGS) entry which is preliminary data.</text>
</comment>
<feature type="chain" id="PRO_5043732985" evidence="1">
    <location>
        <begin position="35"/>
        <end position="100"/>
    </location>
</feature>
<accession>A0AAW2HU34</accession>
<evidence type="ECO:0000256" key="1">
    <source>
        <dbReference type="SAM" id="SignalP"/>
    </source>
</evidence>
<dbReference type="PANTHER" id="PTHR39945">
    <property type="entry name" value="FI14129P"/>
    <property type="match status" value="1"/>
</dbReference>
<reference evidence="2" key="1">
    <citation type="journal article" date="2024" name="Gigascience">
        <title>Chromosome-level genome of the poultry shaft louse Menopon gallinae provides insight into the host-switching and adaptive evolution of parasitic lice.</title>
        <authorList>
            <person name="Xu Y."/>
            <person name="Ma L."/>
            <person name="Liu S."/>
            <person name="Liang Y."/>
            <person name="Liu Q."/>
            <person name="He Z."/>
            <person name="Tian L."/>
            <person name="Duan Y."/>
            <person name="Cai W."/>
            <person name="Li H."/>
            <person name="Song F."/>
        </authorList>
    </citation>
    <scope>NUCLEOTIDE SEQUENCE</scope>
    <source>
        <strain evidence="2">Cailab_2023a</strain>
    </source>
</reference>
<organism evidence="2">
    <name type="scientific">Menopon gallinae</name>
    <name type="common">poultry shaft louse</name>
    <dbReference type="NCBI Taxonomy" id="328185"/>
    <lineage>
        <taxon>Eukaryota</taxon>
        <taxon>Metazoa</taxon>
        <taxon>Ecdysozoa</taxon>
        <taxon>Arthropoda</taxon>
        <taxon>Hexapoda</taxon>
        <taxon>Insecta</taxon>
        <taxon>Pterygota</taxon>
        <taxon>Neoptera</taxon>
        <taxon>Paraneoptera</taxon>
        <taxon>Psocodea</taxon>
        <taxon>Troctomorpha</taxon>
        <taxon>Phthiraptera</taxon>
        <taxon>Amblycera</taxon>
        <taxon>Menoponidae</taxon>
        <taxon>Menopon</taxon>
    </lineage>
</organism>
<keyword evidence="1" id="KW-0732">Signal</keyword>
<evidence type="ECO:0000313" key="2">
    <source>
        <dbReference type="EMBL" id="KAL0273459.1"/>
    </source>
</evidence>
<dbReference type="AlphaFoldDB" id="A0AAW2HU34"/>
<feature type="signal peptide" evidence="1">
    <location>
        <begin position="1"/>
        <end position="34"/>
    </location>
</feature>
<dbReference type="PANTHER" id="PTHR39945:SF1">
    <property type="entry name" value="FI14129P"/>
    <property type="match status" value="1"/>
</dbReference>
<dbReference type="EMBL" id="JARGDH010000003">
    <property type="protein sequence ID" value="KAL0273459.1"/>
    <property type="molecule type" value="Genomic_DNA"/>
</dbReference>
<name>A0AAW2HU34_9NEOP</name>